<sequence length="737" mass="80728">MVSNAESRAQPPTPDTPPRHEYTSFSSLLKNSPKGQGAGTVKKKASREANEPGGGGWHLSSVREEPASMDAERSRSRGRGGNRDRTVAQGGGKEKKEKDHMGLWKMMALTVSMAGSQIAWTVELGLGTPYLLNLGLSEQLTSLVWLAGPISGLIAQPLIGAISDSSTSKYRRRYWIVAATILLVFSGLALAFTEPIAALIVDLLGGGQGDWDPKRRRYVQNTAIGIAVFAFYCLDFALNGLQSSLRNLLMDITPGEQLATANAWHGRFAHTGNIIGFALGFLNLQNVPIIRLVGGGQFRKVCILALVILVSTVWLTCWTQEEVENKSIFGERKSRFRDVISTIVEAVKHLPKPVRRVCLVQVFAFMGWFPYLFYSTTYVAEVMAQELNHQPDVDRATRAGSLALLIYSFVAIIAGTLLPYLAARDRRLLKPPTEKSRHGDEEDDEDDEHDAELERVREMVREWKAEAARDGRPLKLPTMPFMLRNIWTAGLVLFGMVMASTFFITKVWQATVAIALVGICWAIACWVPFAIIMEFLKELDDKRNKPDTSNQGRDQHNRNHGPSAGGAAARGRFPAHLSAGGNRPLHARAASTPVAAWQSMPNSPRVPTERSPLTRSYSTADIEELGEDMEYTGSGPVAGGTIMGIHNLAIVFPQFVVALVASLIFKLADGDDAAPIPGFASGGDEDIRAPKSGVAWVLRFGGLMALVGALICRKVPPTKTEKAMRRRLAEMREESEE</sequence>
<evidence type="ECO:0000256" key="3">
    <source>
        <dbReference type="ARBA" id="ARBA00022692"/>
    </source>
</evidence>
<feature type="transmembrane region" description="Helical" evidence="7">
    <location>
        <begin position="400"/>
        <end position="422"/>
    </location>
</feature>
<keyword evidence="2" id="KW-0813">Transport</keyword>
<keyword evidence="9" id="KW-1185">Reference proteome</keyword>
<evidence type="ECO:0000256" key="7">
    <source>
        <dbReference type="SAM" id="Phobius"/>
    </source>
</evidence>
<feature type="compositionally biased region" description="Basic and acidic residues" evidence="6">
    <location>
        <begin position="61"/>
        <end position="99"/>
    </location>
</feature>
<dbReference type="AlphaFoldDB" id="A0AA38LQV1"/>
<dbReference type="GeneID" id="77725460"/>
<feature type="transmembrane region" description="Helical" evidence="7">
    <location>
        <begin position="510"/>
        <end position="536"/>
    </location>
</feature>
<feature type="transmembrane region" description="Helical" evidence="7">
    <location>
        <begin position="693"/>
        <end position="712"/>
    </location>
</feature>
<evidence type="ECO:0000256" key="6">
    <source>
        <dbReference type="SAM" id="MobiDB-lite"/>
    </source>
</evidence>
<dbReference type="GO" id="GO:0008506">
    <property type="term" value="F:sucrose:proton symporter activity"/>
    <property type="evidence" value="ECO:0007669"/>
    <property type="project" value="TreeGrafter"/>
</dbReference>
<dbReference type="SUPFAM" id="SSF103473">
    <property type="entry name" value="MFS general substrate transporter"/>
    <property type="match status" value="1"/>
</dbReference>
<feature type="transmembrane region" description="Helical" evidence="7">
    <location>
        <begin position="485"/>
        <end position="504"/>
    </location>
</feature>
<feature type="transmembrane region" description="Helical" evidence="7">
    <location>
        <begin position="648"/>
        <end position="668"/>
    </location>
</feature>
<name>A0AA38LQV1_9TREE</name>
<accession>A0AA38LQV1</accession>
<dbReference type="PANTHER" id="PTHR19432">
    <property type="entry name" value="SUGAR TRANSPORTER"/>
    <property type="match status" value="1"/>
</dbReference>
<evidence type="ECO:0000256" key="1">
    <source>
        <dbReference type="ARBA" id="ARBA00004141"/>
    </source>
</evidence>
<protein>
    <submittedName>
        <fullName evidence="8">Major facilitator superfamily domain-containing protein</fullName>
    </submittedName>
</protein>
<dbReference type="GO" id="GO:0005886">
    <property type="term" value="C:plasma membrane"/>
    <property type="evidence" value="ECO:0007669"/>
    <property type="project" value="TreeGrafter"/>
</dbReference>
<evidence type="ECO:0000256" key="2">
    <source>
        <dbReference type="ARBA" id="ARBA00022448"/>
    </source>
</evidence>
<gene>
    <name evidence="8" type="ORF">MKK02DRAFT_20461</name>
</gene>
<feature type="region of interest" description="Disordered" evidence="6">
    <location>
        <begin position="593"/>
        <end position="614"/>
    </location>
</feature>
<proteinExistence type="predicted"/>
<dbReference type="Gene3D" id="1.20.1250.20">
    <property type="entry name" value="MFS general substrate transporter like domains"/>
    <property type="match status" value="1"/>
</dbReference>
<dbReference type="Proteomes" id="UP001164286">
    <property type="component" value="Unassembled WGS sequence"/>
</dbReference>
<reference evidence="8" key="1">
    <citation type="journal article" date="2022" name="G3 (Bethesda)">
        <title>High quality genome of the basidiomycete yeast Dioszegia hungarica PDD-24b-2 isolated from cloud water.</title>
        <authorList>
            <person name="Jarrige D."/>
            <person name="Haridas S."/>
            <person name="Bleykasten-Grosshans C."/>
            <person name="Joly M."/>
            <person name="Nadalig T."/>
            <person name="Sancelme M."/>
            <person name="Vuilleumier S."/>
            <person name="Grigoriev I.V."/>
            <person name="Amato P."/>
            <person name="Bringel F."/>
        </authorList>
    </citation>
    <scope>NUCLEOTIDE SEQUENCE</scope>
    <source>
        <strain evidence="8">PDD-24b-2</strain>
    </source>
</reference>
<keyword evidence="5 7" id="KW-0472">Membrane</keyword>
<dbReference type="InterPro" id="IPR036259">
    <property type="entry name" value="MFS_trans_sf"/>
</dbReference>
<feature type="transmembrane region" description="Helical" evidence="7">
    <location>
        <begin position="218"/>
        <end position="238"/>
    </location>
</feature>
<evidence type="ECO:0000256" key="5">
    <source>
        <dbReference type="ARBA" id="ARBA00023136"/>
    </source>
</evidence>
<evidence type="ECO:0000256" key="4">
    <source>
        <dbReference type="ARBA" id="ARBA00022989"/>
    </source>
</evidence>
<feature type="transmembrane region" description="Helical" evidence="7">
    <location>
        <begin position="142"/>
        <end position="162"/>
    </location>
</feature>
<feature type="compositionally biased region" description="Polar residues" evidence="6">
    <location>
        <begin position="23"/>
        <end position="34"/>
    </location>
</feature>
<comment type="subcellular location">
    <subcellularLocation>
        <location evidence="1">Membrane</location>
        <topology evidence="1">Multi-pass membrane protein</topology>
    </subcellularLocation>
</comment>
<feature type="transmembrane region" description="Helical" evidence="7">
    <location>
        <begin position="174"/>
        <end position="198"/>
    </location>
</feature>
<feature type="region of interest" description="Disordered" evidence="6">
    <location>
        <begin position="543"/>
        <end position="568"/>
    </location>
</feature>
<comment type="caution">
    <text evidence="8">The sequence shown here is derived from an EMBL/GenBank/DDBJ whole genome shotgun (WGS) entry which is preliminary data.</text>
</comment>
<dbReference type="InterPro" id="IPR011701">
    <property type="entry name" value="MFS"/>
</dbReference>
<dbReference type="FunFam" id="1.20.1250.20:FF:000700">
    <property type="entry name" value="Solute carrier family 45, member 1/2/4"/>
    <property type="match status" value="1"/>
</dbReference>
<feature type="region of interest" description="Disordered" evidence="6">
    <location>
        <begin position="1"/>
        <end position="99"/>
    </location>
</feature>
<dbReference type="Pfam" id="PF07690">
    <property type="entry name" value="MFS_1"/>
    <property type="match status" value="1"/>
</dbReference>
<dbReference type="PANTHER" id="PTHR19432:SF35">
    <property type="entry name" value="SOLUTE CARRIER FAMILY 45 MEMBER 3 ISOFORM X1"/>
    <property type="match status" value="1"/>
</dbReference>
<feature type="transmembrane region" description="Helical" evidence="7">
    <location>
        <begin position="357"/>
        <end position="380"/>
    </location>
</feature>
<evidence type="ECO:0000313" key="9">
    <source>
        <dbReference type="Proteomes" id="UP001164286"/>
    </source>
</evidence>
<evidence type="ECO:0000313" key="8">
    <source>
        <dbReference type="EMBL" id="KAI9632325.1"/>
    </source>
</evidence>
<organism evidence="8 9">
    <name type="scientific">Dioszegia hungarica</name>
    <dbReference type="NCBI Taxonomy" id="4972"/>
    <lineage>
        <taxon>Eukaryota</taxon>
        <taxon>Fungi</taxon>
        <taxon>Dikarya</taxon>
        <taxon>Basidiomycota</taxon>
        <taxon>Agaricomycotina</taxon>
        <taxon>Tremellomycetes</taxon>
        <taxon>Tremellales</taxon>
        <taxon>Bulleribasidiaceae</taxon>
        <taxon>Dioszegia</taxon>
    </lineage>
</organism>
<dbReference type="EMBL" id="JAKWFO010000014">
    <property type="protein sequence ID" value="KAI9632325.1"/>
    <property type="molecule type" value="Genomic_DNA"/>
</dbReference>
<keyword evidence="3 7" id="KW-0812">Transmembrane</keyword>
<dbReference type="RefSeq" id="XP_052942102.1">
    <property type="nucleotide sequence ID" value="XM_053086259.1"/>
</dbReference>
<keyword evidence="4 7" id="KW-1133">Transmembrane helix</keyword>
<feature type="transmembrane region" description="Helical" evidence="7">
    <location>
        <begin position="103"/>
        <end position="122"/>
    </location>
</feature>